<dbReference type="Proteomes" id="UP000190339">
    <property type="component" value="Unassembled WGS sequence"/>
</dbReference>
<evidence type="ECO:0000256" key="2">
    <source>
        <dbReference type="ARBA" id="ARBA00005551"/>
    </source>
</evidence>
<dbReference type="Pfam" id="PF00999">
    <property type="entry name" value="Na_H_Exchanger"/>
    <property type="match status" value="1"/>
</dbReference>
<dbReference type="PANTHER" id="PTHR42751:SF3">
    <property type="entry name" value="SODIUM_GLUTAMATE SYMPORTER"/>
    <property type="match status" value="1"/>
</dbReference>
<keyword evidence="6 7" id="KW-0472">Membrane</keyword>
<evidence type="ECO:0000313" key="9">
    <source>
        <dbReference type="EMBL" id="SKB59142.1"/>
    </source>
</evidence>
<comment type="similarity">
    <text evidence="2">Belongs to the monovalent cation:proton antiporter 2 (CPA2) transporter (TC 2.A.37) family.</text>
</comment>
<name>A0A1T5CI27_9FLAO</name>
<proteinExistence type="inferred from homology"/>
<keyword evidence="3" id="KW-0813">Transport</keyword>
<evidence type="ECO:0000313" key="10">
    <source>
        <dbReference type="Proteomes" id="UP000190339"/>
    </source>
</evidence>
<dbReference type="STRING" id="561365.SAMN05660866_02318"/>
<feature type="domain" description="Cation/H+ exchanger transmembrane" evidence="8">
    <location>
        <begin position="23"/>
        <end position="213"/>
    </location>
</feature>
<dbReference type="GO" id="GO:0016020">
    <property type="term" value="C:membrane"/>
    <property type="evidence" value="ECO:0007669"/>
    <property type="project" value="UniProtKB-SubCell"/>
</dbReference>
<evidence type="ECO:0000256" key="1">
    <source>
        <dbReference type="ARBA" id="ARBA00004141"/>
    </source>
</evidence>
<evidence type="ECO:0000256" key="3">
    <source>
        <dbReference type="ARBA" id="ARBA00022448"/>
    </source>
</evidence>
<evidence type="ECO:0000256" key="4">
    <source>
        <dbReference type="ARBA" id="ARBA00022692"/>
    </source>
</evidence>
<keyword evidence="5 7" id="KW-1133">Transmembrane helix</keyword>
<dbReference type="AlphaFoldDB" id="A0A1T5CI27"/>
<dbReference type="Gene3D" id="1.20.1530.20">
    <property type="match status" value="1"/>
</dbReference>
<dbReference type="GO" id="GO:1902600">
    <property type="term" value="P:proton transmembrane transport"/>
    <property type="evidence" value="ECO:0007669"/>
    <property type="project" value="InterPro"/>
</dbReference>
<dbReference type="GO" id="GO:0015297">
    <property type="term" value="F:antiporter activity"/>
    <property type="evidence" value="ECO:0007669"/>
    <property type="project" value="InterPro"/>
</dbReference>
<dbReference type="InterPro" id="IPR006153">
    <property type="entry name" value="Cation/H_exchanger_TM"/>
</dbReference>
<evidence type="ECO:0000256" key="5">
    <source>
        <dbReference type="ARBA" id="ARBA00022989"/>
    </source>
</evidence>
<evidence type="ECO:0000259" key="8">
    <source>
        <dbReference type="Pfam" id="PF00999"/>
    </source>
</evidence>
<keyword evidence="4 7" id="KW-0812">Transmembrane</keyword>
<feature type="transmembrane region" description="Helical" evidence="7">
    <location>
        <begin position="64"/>
        <end position="83"/>
    </location>
</feature>
<evidence type="ECO:0000256" key="6">
    <source>
        <dbReference type="ARBA" id="ARBA00023136"/>
    </source>
</evidence>
<dbReference type="EMBL" id="FUYL01000006">
    <property type="protein sequence ID" value="SKB59142.1"/>
    <property type="molecule type" value="Genomic_DNA"/>
</dbReference>
<sequence>MFDYVLLATKLDPIVGLISVLAILAIAIGLFLKKIRQPYIIGYIVVGAILGEHGLGFIKNAETIHHLGEIGIILLLFFIGMEISLPELIKQWKIAAVGTLMQVGISVGIILTIGYFFNWRMERSILIGFVIALSSSAVIIKLLQDKNRIDTRIGKNVLSILLMQDIIIVPLLIITSFLGGTSEPFGNIVLMIIGGILIMATLIYIYVKRAISFPFAKRIEHGLATKKWTIR</sequence>
<feature type="transmembrane region" description="Helical" evidence="7">
    <location>
        <begin position="14"/>
        <end position="32"/>
    </location>
</feature>
<gene>
    <name evidence="9" type="ORF">SAMN05660866_02318</name>
</gene>
<keyword evidence="10" id="KW-1185">Reference proteome</keyword>
<protein>
    <submittedName>
        <fullName evidence="9">Sodium/hydrogen exchanger family protein</fullName>
    </submittedName>
</protein>
<dbReference type="PANTHER" id="PTHR42751">
    <property type="entry name" value="SODIUM/HYDROGEN EXCHANGER FAMILY/TRKA DOMAIN PROTEIN"/>
    <property type="match status" value="1"/>
</dbReference>
<feature type="transmembrane region" description="Helical" evidence="7">
    <location>
        <begin position="156"/>
        <end position="179"/>
    </location>
</feature>
<feature type="transmembrane region" description="Helical" evidence="7">
    <location>
        <begin position="123"/>
        <end position="144"/>
    </location>
</feature>
<feature type="transmembrane region" description="Helical" evidence="7">
    <location>
        <begin position="95"/>
        <end position="117"/>
    </location>
</feature>
<feature type="transmembrane region" description="Helical" evidence="7">
    <location>
        <begin position="39"/>
        <end position="58"/>
    </location>
</feature>
<organism evidence="9 10">
    <name type="scientific">Maribacter arcticus</name>
    <dbReference type="NCBI Taxonomy" id="561365"/>
    <lineage>
        <taxon>Bacteria</taxon>
        <taxon>Pseudomonadati</taxon>
        <taxon>Bacteroidota</taxon>
        <taxon>Flavobacteriia</taxon>
        <taxon>Flavobacteriales</taxon>
        <taxon>Flavobacteriaceae</taxon>
        <taxon>Maribacter</taxon>
    </lineage>
</organism>
<dbReference type="OrthoDB" id="9781411at2"/>
<accession>A0A1T5CI27</accession>
<reference evidence="10" key="1">
    <citation type="submission" date="2017-02" db="EMBL/GenBank/DDBJ databases">
        <authorList>
            <person name="Varghese N."/>
            <person name="Submissions S."/>
        </authorList>
    </citation>
    <scope>NUCLEOTIDE SEQUENCE [LARGE SCALE GENOMIC DNA]</scope>
    <source>
        <strain evidence="10">DSM 23546</strain>
    </source>
</reference>
<dbReference type="InterPro" id="IPR038770">
    <property type="entry name" value="Na+/solute_symporter_sf"/>
</dbReference>
<comment type="subcellular location">
    <subcellularLocation>
        <location evidence="1">Membrane</location>
        <topology evidence="1">Multi-pass membrane protein</topology>
    </subcellularLocation>
</comment>
<dbReference type="RefSeq" id="WP_079512761.1">
    <property type="nucleotide sequence ID" value="NZ_FUYL01000006.1"/>
</dbReference>
<evidence type="ECO:0000256" key="7">
    <source>
        <dbReference type="SAM" id="Phobius"/>
    </source>
</evidence>
<feature type="transmembrane region" description="Helical" evidence="7">
    <location>
        <begin position="185"/>
        <end position="207"/>
    </location>
</feature>